<dbReference type="Proteomes" id="UP000002762">
    <property type="component" value="Unassembled WGS sequence"/>
</dbReference>
<evidence type="ECO:0000313" key="2">
    <source>
        <dbReference type="Proteomes" id="UP000002762"/>
    </source>
</evidence>
<evidence type="ECO:0000313" key="1">
    <source>
        <dbReference type="EMBL" id="EJP67353.1"/>
    </source>
</evidence>
<dbReference type="HOGENOM" id="CLU_1749300_0_0_1"/>
<name>J5JQR4_BEAB2</name>
<accession>J5JQR4</accession>
<dbReference type="RefSeq" id="XP_008597246.1">
    <property type="nucleotide sequence ID" value="XM_008599024.1"/>
</dbReference>
<dbReference type="AlphaFoldDB" id="J5JQR4"/>
<keyword evidence="2" id="KW-1185">Reference proteome</keyword>
<gene>
    <name evidence="1" type="ORF">BBA_03927</name>
</gene>
<proteinExistence type="predicted"/>
<dbReference type="InParanoid" id="J5JQR4"/>
<dbReference type="EMBL" id="JH725157">
    <property type="protein sequence ID" value="EJP67353.1"/>
    <property type="molecule type" value="Genomic_DNA"/>
</dbReference>
<protein>
    <submittedName>
        <fullName evidence="1">Uncharacterized protein</fullName>
    </submittedName>
</protein>
<reference evidence="1 2" key="1">
    <citation type="journal article" date="2012" name="Sci. Rep.">
        <title>Genomic perspectives on the evolution of fungal entomopathogenicity in Beauveria bassiana.</title>
        <authorList>
            <person name="Xiao G."/>
            <person name="Ying S.H."/>
            <person name="Zheng P."/>
            <person name="Wang Z.L."/>
            <person name="Zhang S."/>
            <person name="Xie X.Q."/>
            <person name="Shang Y."/>
            <person name="St Leger R.J."/>
            <person name="Zhao G.P."/>
            <person name="Wang C."/>
            <person name="Feng M.G."/>
        </authorList>
    </citation>
    <scope>NUCLEOTIDE SEQUENCE [LARGE SCALE GENOMIC DNA]</scope>
    <source>
        <strain evidence="1 2">ARSEF 2860</strain>
    </source>
</reference>
<dbReference type="GeneID" id="19886939"/>
<sequence length="149" mass="16511">MAAALGLFSKFYLHRFNLKCPQQADGRLSVANSSDGDVNFRYMGIEAAEGNEIRVFKVYEAPVHTGEKPSSVGWIKVKKAKGMVKLSSFSKNKIKPGKKYTAVVLRRPDYDWLAPPVNFTMPWDGLLAGKPSSKNMPGEDVVSNETYGH</sequence>
<organism evidence="1 2">
    <name type="scientific">Beauveria bassiana (strain ARSEF 2860)</name>
    <name type="common">White muscardine disease fungus</name>
    <name type="synonym">Tritirachium shiotae</name>
    <dbReference type="NCBI Taxonomy" id="655819"/>
    <lineage>
        <taxon>Eukaryota</taxon>
        <taxon>Fungi</taxon>
        <taxon>Dikarya</taxon>
        <taxon>Ascomycota</taxon>
        <taxon>Pezizomycotina</taxon>
        <taxon>Sordariomycetes</taxon>
        <taxon>Hypocreomycetidae</taxon>
        <taxon>Hypocreales</taxon>
        <taxon>Cordycipitaceae</taxon>
        <taxon>Beauveria</taxon>
    </lineage>
</organism>